<organism evidence="1 2">
    <name type="scientific">Lederbergia citri</name>
    <dbReference type="NCBI Taxonomy" id="2833580"/>
    <lineage>
        <taxon>Bacteria</taxon>
        <taxon>Bacillati</taxon>
        <taxon>Bacillota</taxon>
        <taxon>Bacilli</taxon>
        <taxon>Bacillales</taxon>
        <taxon>Bacillaceae</taxon>
        <taxon>Lederbergia</taxon>
    </lineage>
</organism>
<dbReference type="AlphaFoldDB" id="A0A942YHG3"/>
<dbReference type="RefSeq" id="WP_213124615.1">
    <property type="nucleotide sequence ID" value="NZ_JAGYPG010000002.1"/>
</dbReference>
<proteinExistence type="predicted"/>
<dbReference type="Proteomes" id="UP000681414">
    <property type="component" value="Unassembled WGS sequence"/>
</dbReference>
<name>A0A942YHG3_9BACI</name>
<dbReference type="EMBL" id="JAGYPG010000002">
    <property type="protein sequence ID" value="MBS4195395.1"/>
    <property type="molecule type" value="Genomic_DNA"/>
</dbReference>
<evidence type="ECO:0000313" key="1">
    <source>
        <dbReference type="EMBL" id="MBS4195395.1"/>
    </source>
</evidence>
<sequence>MEQNEDFYTFSNGWTWEKITLTDDNKIKKILEDIPAADIWVNNLKISKPIIYAYCLRIMNLF</sequence>
<evidence type="ECO:0000313" key="2">
    <source>
        <dbReference type="Proteomes" id="UP000681414"/>
    </source>
</evidence>
<accession>A0A942YHG3</accession>
<protein>
    <submittedName>
        <fullName evidence="1">Uncharacterized protein</fullName>
    </submittedName>
</protein>
<keyword evidence="2" id="KW-1185">Reference proteome</keyword>
<comment type="caution">
    <text evidence="1">The sequence shown here is derived from an EMBL/GenBank/DDBJ whole genome shotgun (WGS) entry which is preliminary data.</text>
</comment>
<gene>
    <name evidence="1" type="ORF">KHA97_10045</name>
</gene>
<reference evidence="1 2" key="1">
    <citation type="submission" date="2021-05" db="EMBL/GenBank/DDBJ databases">
        <title>Novel Bacillus species.</title>
        <authorList>
            <person name="Liu G."/>
        </authorList>
    </citation>
    <scope>NUCLEOTIDE SEQUENCE [LARGE SCALE GENOMIC DNA]</scope>
    <source>
        <strain evidence="2">FJAT-49780</strain>
    </source>
</reference>